<comment type="catalytic activity">
    <reaction evidence="1 8">
        <text>5-hydroxyisourate + H2O = 5-hydroxy-2-oxo-4-ureido-2,5-dihydro-1H-imidazole-5-carboxylate + H(+)</text>
        <dbReference type="Rhea" id="RHEA:23736"/>
        <dbReference type="ChEBI" id="CHEBI:15377"/>
        <dbReference type="ChEBI" id="CHEBI:15378"/>
        <dbReference type="ChEBI" id="CHEBI:18072"/>
        <dbReference type="ChEBI" id="CHEBI:58639"/>
        <dbReference type="EC" id="3.5.2.17"/>
    </reaction>
</comment>
<feature type="domain" description="Transthyretin/hydroxyisourate hydrolase" evidence="10">
    <location>
        <begin position="21"/>
        <end position="132"/>
    </location>
</feature>
<feature type="binding site" evidence="7">
    <location>
        <position position="66"/>
    </location>
    <ligand>
        <name>substrate</name>
    </ligand>
</feature>
<dbReference type="GO" id="GO:0033971">
    <property type="term" value="F:hydroxyisourate hydrolase activity"/>
    <property type="evidence" value="ECO:0007669"/>
    <property type="project" value="UniProtKB-EC"/>
</dbReference>
<organism evidence="11 12">
    <name type="scientific">Caenorhabditis angaria</name>
    <dbReference type="NCBI Taxonomy" id="860376"/>
    <lineage>
        <taxon>Eukaryota</taxon>
        <taxon>Metazoa</taxon>
        <taxon>Ecdysozoa</taxon>
        <taxon>Nematoda</taxon>
        <taxon>Chromadorea</taxon>
        <taxon>Rhabditida</taxon>
        <taxon>Rhabditina</taxon>
        <taxon>Rhabditomorpha</taxon>
        <taxon>Rhabditoidea</taxon>
        <taxon>Rhabditidae</taxon>
        <taxon>Peloderinae</taxon>
        <taxon>Caenorhabditis</taxon>
    </lineage>
</organism>
<dbReference type="InterPro" id="IPR000895">
    <property type="entry name" value="Transthyretin/HIU_hydrolase"/>
</dbReference>
<dbReference type="NCBIfam" id="TIGR02962">
    <property type="entry name" value="hdxy_isourate"/>
    <property type="match status" value="1"/>
</dbReference>
<dbReference type="Gene3D" id="2.60.40.180">
    <property type="entry name" value="Transthyretin/hydroxyisourate hydrolase domain"/>
    <property type="match status" value="1"/>
</dbReference>
<dbReference type="PANTHER" id="PTHR10395">
    <property type="entry name" value="URICASE AND TRANSTHYRETIN-RELATED"/>
    <property type="match status" value="1"/>
</dbReference>
<evidence type="ECO:0000256" key="4">
    <source>
        <dbReference type="ARBA" id="ARBA00011881"/>
    </source>
</evidence>
<dbReference type="PROSITE" id="PS00769">
    <property type="entry name" value="TRANSTHYRETIN_2"/>
    <property type="match status" value="1"/>
</dbReference>
<feature type="binding site" evidence="7">
    <location>
        <position position="130"/>
    </location>
    <ligand>
        <name>substrate</name>
    </ligand>
</feature>
<evidence type="ECO:0000256" key="3">
    <source>
        <dbReference type="ARBA" id="ARBA00009850"/>
    </source>
</evidence>
<evidence type="ECO:0000256" key="9">
    <source>
        <dbReference type="SAM" id="SignalP"/>
    </source>
</evidence>
<comment type="similarity">
    <text evidence="3 8">Belongs to the transthyretin family. 5-hydroxyisourate hydrolase subfamily.</text>
</comment>
<evidence type="ECO:0000256" key="1">
    <source>
        <dbReference type="ARBA" id="ARBA00001043"/>
    </source>
</evidence>
<evidence type="ECO:0000313" key="12">
    <source>
        <dbReference type="Proteomes" id="UP001152747"/>
    </source>
</evidence>
<protein>
    <recommendedName>
        <fullName evidence="8">5-hydroxyisourate hydrolase</fullName>
        <shortName evidence="8">HIU hydrolase</shortName>
        <shortName evidence="8">HIUHase</shortName>
        <ecNumber evidence="8">3.5.2.17</ecNumber>
    </recommendedName>
</protein>
<reference evidence="11" key="1">
    <citation type="submission" date="2022-11" db="EMBL/GenBank/DDBJ databases">
        <authorList>
            <person name="Kikuchi T."/>
        </authorList>
    </citation>
    <scope>NUCLEOTIDE SEQUENCE</scope>
    <source>
        <strain evidence="11">PS1010</strain>
    </source>
</reference>
<dbReference type="SUPFAM" id="SSF49472">
    <property type="entry name" value="Transthyretin (synonym: prealbumin)"/>
    <property type="match status" value="1"/>
</dbReference>
<dbReference type="PANTHER" id="PTHR10395:SF7">
    <property type="entry name" value="5-HYDROXYISOURATE HYDROLASE"/>
    <property type="match status" value="1"/>
</dbReference>
<comment type="caution">
    <text evidence="11">The sequence shown here is derived from an EMBL/GenBank/DDBJ whole genome shotgun (WGS) entry which is preliminary data.</text>
</comment>
<dbReference type="PROSITE" id="PS00768">
    <property type="entry name" value="TRANSTHYRETIN_1"/>
    <property type="match status" value="1"/>
</dbReference>
<accession>A0A9P1IR33</accession>
<dbReference type="InterPro" id="IPR036817">
    <property type="entry name" value="Transthyretin/HIU_hydrolase_sf"/>
</dbReference>
<evidence type="ECO:0000256" key="5">
    <source>
        <dbReference type="ARBA" id="ARBA00022631"/>
    </source>
</evidence>
<feature type="chain" id="PRO_5040428272" description="5-hydroxyisourate hydrolase" evidence="9">
    <location>
        <begin position="18"/>
        <end position="133"/>
    </location>
</feature>
<comment type="function">
    <text evidence="2">Catalyzes the hydrolysis of 5-hydroxyisourate (HIU) to 2-oxo-4-hydroxy-4-carboxy-5-ureidoimidazoline (OHCU).</text>
</comment>
<dbReference type="SMART" id="SM00095">
    <property type="entry name" value="TR_THY"/>
    <property type="match status" value="1"/>
</dbReference>
<dbReference type="InterPro" id="IPR023416">
    <property type="entry name" value="Transthyretin/HIU_hydrolase_d"/>
</dbReference>
<keyword evidence="5 8" id="KW-0659">Purine metabolism</keyword>
<evidence type="ECO:0000313" key="11">
    <source>
        <dbReference type="EMBL" id="CAI5448627.1"/>
    </source>
</evidence>
<feature type="binding site" evidence="7">
    <location>
        <position position="28"/>
    </location>
    <ligand>
        <name>substrate</name>
    </ligand>
</feature>
<dbReference type="Proteomes" id="UP001152747">
    <property type="component" value="Unassembled WGS sequence"/>
</dbReference>
<gene>
    <name evidence="11" type="ORF">CAMP_LOCUS11264</name>
</gene>
<comment type="subunit">
    <text evidence="4 8">Homotetramer.</text>
</comment>
<sequence length="133" mass="15023">MLIFLILSIFSISMIETVQVPTASISAHVLDISGGSPAAGVQIIAYFLENDAWKEIGNQFTQDNGRVDWVCPNFDLVAGRYRIVYLTKAYYDSKGVDTFYPYIEVIFEVKNPTQHYHVPLTLSPWGYSTYRGS</sequence>
<keyword evidence="12" id="KW-1185">Reference proteome</keyword>
<feature type="signal peptide" evidence="9">
    <location>
        <begin position="1"/>
        <end position="17"/>
    </location>
</feature>
<dbReference type="InterPro" id="IPR014306">
    <property type="entry name" value="Hydroxyisourate_hydrolase"/>
</dbReference>
<dbReference type="EC" id="3.5.2.17" evidence="8"/>
<keyword evidence="6 8" id="KW-0378">Hydrolase</keyword>
<dbReference type="PRINTS" id="PR00189">
    <property type="entry name" value="TRNSTHYRETIN"/>
</dbReference>
<evidence type="ECO:0000256" key="7">
    <source>
        <dbReference type="PIRSR" id="PIRSR600895-51"/>
    </source>
</evidence>
<dbReference type="GO" id="GO:0006144">
    <property type="term" value="P:purine nucleobase metabolic process"/>
    <property type="evidence" value="ECO:0007669"/>
    <property type="project" value="UniProtKB-KW"/>
</dbReference>
<dbReference type="OrthoDB" id="10265230at2759"/>
<dbReference type="EMBL" id="CANHGI010000004">
    <property type="protein sequence ID" value="CAI5448627.1"/>
    <property type="molecule type" value="Genomic_DNA"/>
</dbReference>
<dbReference type="AlphaFoldDB" id="A0A9P1IR33"/>
<evidence type="ECO:0000256" key="8">
    <source>
        <dbReference type="RuleBase" id="RU361270"/>
    </source>
</evidence>
<name>A0A9P1IR33_9PELO</name>
<evidence type="ECO:0000256" key="2">
    <source>
        <dbReference type="ARBA" id="ARBA00002704"/>
    </source>
</evidence>
<dbReference type="InterPro" id="IPR023419">
    <property type="entry name" value="Transthyretin_CS"/>
</dbReference>
<dbReference type="Pfam" id="PF00576">
    <property type="entry name" value="Transthyretin"/>
    <property type="match status" value="1"/>
</dbReference>
<evidence type="ECO:0000256" key="6">
    <source>
        <dbReference type="ARBA" id="ARBA00022801"/>
    </source>
</evidence>
<dbReference type="InterPro" id="IPR023418">
    <property type="entry name" value="Thyroxine_BS"/>
</dbReference>
<dbReference type="CDD" id="cd05822">
    <property type="entry name" value="TLP_HIUase"/>
    <property type="match status" value="1"/>
</dbReference>
<evidence type="ECO:0000259" key="10">
    <source>
        <dbReference type="SMART" id="SM00095"/>
    </source>
</evidence>
<proteinExistence type="inferred from homology"/>
<keyword evidence="9" id="KW-0732">Signal</keyword>